<dbReference type="RefSeq" id="WP_015067027.1">
    <property type="nucleotide sequence ID" value="NZ_CP013928.1"/>
</dbReference>
<dbReference type="Pfam" id="PF08240">
    <property type="entry name" value="ADH_N"/>
    <property type="match status" value="1"/>
</dbReference>
<dbReference type="Gene3D" id="3.40.50.720">
    <property type="entry name" value="NAD(P)-binding Rossmann-like Domain"/>
    <property type="match status" value="1"/>
</dbReference>
<dbReference type="GO" id="GO:0070402">
    <property type="term" value="F:NADPH binding"/>
    <property type="evidence" value="ECO:0007669"/>
    <property type="project" value="TreeGrafter"/>
</dbReference>
<keyword evidence="2" id="KW-0560">Oxidoreductase</keyword>
<dbReference type="SUPFAM" id="SSF51735">
    <property type="entry name" value="NAD(P)-binding Rossmann-fold domains"/>
    <property type="match status" value="1"/>
</dbReference>
<dbReference type="EMBL" id="CP013928">
    <property type="protein sequence ID" value="AMJ78395.1"/>
    <property type="molecule type" value="Genomic_DNA"/>
</dbReference>
<dbReference type="AlphaFoldDB" id="A0AAC8XJA1"/>
<dbReference type="Gene3D" id="3.90.180.10">
    <property type="entry name" value="Medium-chain alcohol dehydrogenases, catalytic domain"/>
    <property type="match status" value="1"/>
</dbReference>
<evidence type="ECO:0000313" key="5">
    <source>
        <dbReference type="Proteomes" id="UP000061468"/>
    </source>
</evidence>
<protein>
    <submittedName>
        <fullName evidence="4">Zinc-binding alcohol dehydrogenase</fullName>
    </submittedName>
</protein>
<dbReference type="InterPro" id="IPR020843">
    <property type="entry name" value="ER"/>
</dbReference>
<reference evidence="4 5" key="1">
    <citation type="submission" date="2015-12" db="EMBL/GenBank/DDBJ databases">
        <title>Intraspecies pangenome expansion in the marine bacterium Alteromonas.</title>
        <authorList>
            <person name="Lopez-Perez M."/>
            <person name="Rodriguez-Valera F."/>
        </authorList>
    </citation>
    <scope>NUCLEOTIDE SEQUENCE [LARGE SCALE GENOMIC DNA]</scope>
    <source>
        <strain evidence="4 5">UM8</strain>
    </source>
</reference>
<gene>
    <name evidence="4" type="ORF">AV942_08850</name>
</gene>
<sequence>MHYVDFAKGCKPDELTVKEQAGYSLTAGKVKVEVKAFGVNRADTLQRQGNYPPPPGESEILGLEVAGVVSEVASDVSSFKEGDRVCGLVAGGGYATEALVNPAHLMRIPQGMPFFEAAGLTEVFLTAFQCLRTIAHIKPAQRALIHGGASGVGLAATQLCRYWGVHSAVTASSQEKLSLCEKNGAEQLINYKQQAFDEVLKKAWPEGVDMVLDIVGGDYLNRNLQVLKRDGSVVYLAMLAGRYADNLDMAMLLGKRASIIGTTLRNRSDEYKANLIGEFETACIPAFESKELTVNIDTHYSIKDIDKPHERLENNDTQGKLVVSW</sequence>
<dbReference type="NCBIfam" id="TIGR02824">
    <property type="entry name" value="quinone_pig3"/>
    <property type="match status" value="1"/>
</dbReference>
<dbReference type="GO" id="GO:0016651">
    <property type="term" value="F:oxidoreductase activity, acting on NAD(P)H"/>
    <property type="evidence" value="ECO:0007669"/>
    <property type="project" value="TreeGrafter"/>
</dbReference>
<feature type="domain" description="Enoyl reductase (ER)" evidence="3">
    <location>
        <begin position="9"/>
        <end position="323"/>
    </location>
</feature>
<dbReference type="PANTHER" id="PTHR48106">
    <property type="entry name" value="QUINONE OXIDOREDUCTASE PIG3-RELATED"/>
    <property type="match status" value="1"/>
</dbReference>
<proteinExistence type="predicted"/>
<evidence type="ECO:0000256" key="2">
    <source>
        <dbReference type="ARBA" id="ARBA00023002"/>
    </source>
</evidence>
<accession>A0AAC8XJA1</accession>
<dbReference type="SUPFAM" id="SSF50129">
    <property type="entry name" value="GroES-like"/>
    <property type="match status" value="1"/>
</dbReference>
<dbReference type="InterPro" id="IPR013154">
    <property type="entry name" value="ADH-like_N"/>
</dbReference>
<name>A0AAC8XJA1_9ALTE</name>
<organism evidence="4 5">
    <name type="scientific">Alteromonas mediterranea</name>
    <dbReference type="NCBI Taxonomy" id="314275"/>
    <lineage>
        <taxon>Bacteria</taxon>
        <taxon>Pseudomonadati</taxon>
        <taxon>Pseudomonadota</taxon>
        <taxon>Gammaproteobacteria</taxon>
        <taxon>Alteromonadales</taxon>
        <taxon>Alteromonadaceae</taxon>
        <taxon>Alteromonas/Salinimonas group</taxon>
        <taxon>Alteromonas</taxon>
    </lineage>
</organism>
<dbReference type="InterPro" id="IPR036291">
    <property type="entry name" value="NAD(P)-bd_dom_sf"/>
</dbReference>
<dbReference type="Pfam" id="PF00107">
    <property type="entry name" value="ADH_zinc_N"/>
    <property type="match status" value="1"/>
</dbReference>
<keyword evidence="1" id="KW-0521">NADP</keyword>
<dbReference type="PANTHER" id="PTHR48106:SF18">
    <property type="entry name" value="QUINONE OXIDOREDUCTASE PIG3"/>
    <property type="match status" value="1"/>
</dbReference>
<dbReference type="InterPro" id="IPR014189">
    <property type="entry name" value="Quinone_OxRdtase_PIG3"/>
</dbReference>
<dbReference type="CDD" id="cd05276">
    <property type="entry name" value="p53_inducible_oxidoreductase"/>
    <property type="match status" value="1"/>
</dbReference>
<dbReference type="InterPro" id="IPR011032">
    <property type="entry name" value="GroES-like_sf"/>
</dbReference>
<evidence type="ECO:0000259" key="3">
    <source>
        <dbReference type="SMART" id="SM00829"/>
    </source>
</evidence>
<evidence type="ECO:0000256" key="1">
    <source>
        <dbReference type="ARBA" id="ARBA00022857"/>
    </source>
</evidence>
<evidence type="ECO:0000313" key="4">
    <source>
        <dbReference type="EMBL" id="AMJ78395.1"/>
    </source>
</evidence>
<dbReference type="InterPro" id="IPR013149">
    <property type="entry name" value="ADH-like_C"/>
</dbReference>
<dbReference type="SMART" id="SM00829">
    <property type="entry name" value="PKS_ER"/>
    <property type="match status" value="1"/>
</dbReference>
<dbReference type="Proteomes" id="UP000061468">
    <property type="component" value="Chromosome"/>
</dbReference>